<keyword evidence="5" id="KW-1185">Reference proteome</keyword>
<evidence type="ECO:0000259" key="3">
    <source>
        <dbReference type="Pfam" id="PF24491"/>
    </source>
</evidence>
<dbReference type="Gene3D" id="3.40.710.10">
    <property type="entry name" value="DD-peptidase/beta-lactamase superfamily"/>
    <property type="match status" value="1"/>
</dbReference>
<dbReference type="InterPro" id="IPR001466">
    <property type="entry name" value="Beta-lactam-related"/>
</dbReference>
<dbReference type="InterPro" id="IPR056008">
    <property type="entry name" value="DUF7586"/>
</dbReference>
<dbReference type="OrthoDB" id="3863176at2"/>
<dbReference type="InterPro" id="IPR050491">
    <property type="entry name" value="AmpC-like"/>
</dbReference>
<gene>
    <name evidence="4" type="ORF">ET495_00235</name>
</gene>
<dbReference type="EMBL" id="CP035495">
    <property type="protein sequence ID" value="QAY64657.1"/>
    <property type="molecule type" value="Genomic_DNA"/>
</dbReference>
<name>A0A4P6EVV9_9MICO</name>
<evidence type="ECO:0000313" key="5">
    <source>
        <dbReference type="Proteomes" id="UP000291758"/>
    </source>
</evidence>
<protein>
    <submittedName>
        <fullName evidence="4">Class A beta-lactamase-related serine hydrolase</fullName>
    </submittedName>
</protein>
<dbReference type="KEGG" id="xyl:ET495_00235"/>
<dbReference type="Pfam" id="PF24491">
    <property type="entry name" value="DUF7586"/>
    <property type="match status" value="1"/>
</dbReference>
<evidence type="ECO:0000259" key="2">
    <source>
        <dbReference type="Pfam" id="PF00144"/>
    </source>
</evidence>
<dbReference type="AlphaFoldDB" id="A0A4P6EVV9"/>
<evidence type="ECO:0000256" key="1">
    <source>
        <dbReference type="SAM" id="MobiDB-lite"/>
    </source>
</evidence>
<feature type="domain" description="Beta-lactamase-related" evidence="2">
    <location>
        <begin position="5"/>
        <end position="338"/>
    </location>
</feature>
<reference evidence="4 5" key="1">
    <citation type="submission" date="2019-01" db="EMBL/GenBank/DDBJ databases">
        <title>Genome sequencing of strain 2JSPR-7.</title>
        <authorList>
            <person name="Heo J."/>
            <person name="Kim S.-J."/>
            <person name="Kim J.-S."/>
            <person name="Hong S.-B."/>
            <person name="Kwon S.-W."/>
        </authorList>
    </citation>
    <scope>NUCLEOTIDE SEQUENCE [LARGE SCALE GENOMIC DNA]</scope>
    <source>
        <strain evidence="4 5">2JSPR-7</strain>
    </source>
</reference>
<dbReference type="PANTHER" id="PTHR46825">
    <property type="entry name" value="D-ALANYL-D-ALANINE-CARBOXYPEPTIDASE/ENDOPEPTIDASE AMPH"/>
    <property type="match status" value="1"/>
</dbReference>
<dbReference type="InterPro" id="IPR012338">
    <property type="entry name" value="Beta-lactam/transpept-like"/>
</dbReference>
<feature type="region of interest" description="Disordered" evidence="1">
    <location>
        <begin position="286"/>
        <end position="305"/>
    </location>
</feature>
<feature type="domain" description="DUF7586" evidence="3">
    <location>
        <begin position="362"/>
        <end position="443"/>
    </location>
</feature>
<feature type="region of interest" description="Disordered" evidence="1">
    <location>
        <begin position="451"/>
        <end position="471"/>
    </location>
</feature>
<evidence type="ECO:0000313" key="4">
    <source>
        <dbReference type="EMBL" id="QAY64657.1"/>
    </source>
</evidence>
<accession>A0A4P6EVV9</accession>
<keyword evidence="4" id="KW-0378">Hydrolase</keyword>
<dbReference type="PANTHER" id="PTHR46825:SF7">
    <property type="entry name" value="D-ALANYL-D-ALANINE CARBOXYPEPTIDASE"/>
    <property type="match status" value="1"/>
</dbReference>
<dbReference type="Proteomes" id="UP000291758">
    <property type="component" value="Chromosome"/>
</dbReference>
<proteinExistence type="predicted"/>
<dbReference type="Pfam" id="PF00144">
    <property type="entry name" value="Beta-lactamase"/>
    <property type="match status" value="1"/>
</dbReference>
<dbReference type="GO" id="GO:0016787">
    <property type="term" value="F:hydrolase activity"/>
    <property type="evidence" value="ECO:0007669"/>
    <property type="project" value="UniProtKB-KW"/>
</dbReference>
<sequence length="471" mass="49051">MLDAQRRAGRLPAASAAVARAGAVVWADAAGVVGPTGDAAVPEHAFRVGSITKTMVAVCVLRLAESGALALEDAVGRHVPDAPAPDASLAHVLSHTAGLPAEPEGPWWERAGGRPWSAVARHEAITAPGERFHYSNLGYAVLGRLLESVHARPWDDVLRTEVWEPLGMTSTGRRPAGPHVTGYAVHPHADLVHAEPVPDYDAMGAAGEVWSTPTDLARFGSWLVAAGPDGAWSAPDGDVLPVAARRRMCAPRALRDEPGVAWTAAYGLGVMVWDSEHGAGDAVGAARVSASDDEGDVRRRRTAGHGGSVPGFQAGLRADVVSGDVVAMCASSTAGVYDPVALLDVLDAGAPWVRPVPRDGVDAVALDLTGTWYWGPAPYTLRVRRGGLLELTARGGRGTVFAPAGAGAWVGVEGGYWLGEVLRPVAREGHTVALDVGTFCFTRSPYAPEAPLPGGADPRGWHPLPHLSPAR</sequence>
<organism evidence="4 5">
    <name type="scientific">Xylanimonas allomyrinae</name>
    <dbReference type="NCBI Taxonomy" id="2509459"/>
    <lineage>
        <taxon>Bacteria</taxon>
        <taxon>Bacillati</taxon>
        <taxon>Actinomycetota</taxon>
        <taxon>Actinomycetes</taxon>
        <taxon>Micrococcales</taxon>
        <taxon>Promicromonosporaceae</taxon>
        <taxon>Xylanimonas</taxon>
    </lineage>
</organism>
<dbReference type="SUPFAM" id="SSF56601">
    <property type="entry name" value="beta-lactamase/transpeptidase-like"/>
    <property type="match status" value="1"/>
</dbReference>